<dbReference type="PANTHER" id="PTHR30040">
    <property type="entry name" value="THIAMINE BIOSYNTHESIS LIPOPROTEIN APBE"/>
    <property type="match status" value="1"/>
</dbReference>
<evidence type="ECO:0000256" key="12">
    <source>
        <dbReference type="SAM" id="SignalP"/>
    </source>
</evidence>
<comment type="similarity">
    <text evidence="10">Belongs to the ApbE family.</text>
</comment>
<evidence type="ECO:0000256" key="11">
    <source>
        <dbReference type="PIRSR" id="PIRSR006268-2"/>
    </source>
</evidence>
<accession>A0A367WWA5</accession>
<keyword evidence="7 10" id="KW-0460">Magnesium</keyword>
<keyword evidence="6 10" id="KW-0274">FAD</keyword>
<evidence type="ECO:0000313" key="14">
    <source>
        <dbReference type="Proteomes" id="UP000252255"/>
    </source>
</evidence>
<name>A0A367WWA5_9PROT</name>
<evidence type="ECO:0000256" key="3">
    <source>
        <dbReference type="ARBA" id="ARBA00022630"/>
    </source>
</evidence>
<dbReference type="Gene3D" id="3.10.520.10">
    <property type="entry name" value="ApbE-like domains"/>
    <property type="match status" value="1"/>
</dbReference>
<dbReference type="InterPro" id="IPR003374">
    <property type="entry name" value="ApbE-like_sf"/>
</dbReference>
<dbReference type="EC" id="2.7.1.180" evidence="1 10"/>
<reference evidence="13 14" key="1">
    <citation type="submission" date="2014-07" db="EMBL/GenBank/DDBJ databases">
        <title>Draft genome sequence of Thalassospira profundimaris PR54-5.</title>
        <authorList>
            <person name="Lai Q."/>
            <person name="Shao Z."/>
        </authorList>
    </citation>
    <scope>NUCLEOTIDE SEQUENCE [LARGE SCALE GENOMIC DNA]</scope>
    <source>
        <strain evidence="13 14">PR54-5</strain>
    </source>
</reference>
<evidence type="ECO:0000256" key="7">
    <source>
        <dbReference type="ARBA" id="ARBA00022842"/>
    </source>
</evidence>
<dbReference type="GO" id="GO:0046872">
    <property type="term" value="F:metal ion binding"/>
    <property type="evidence" value="ECO:0007669"/>
    <property type="project" value="UniProtKB-UniRule"/>
</dbReference>
<feature type="binding site" evidence="11">
    <location>
        <position position="279"/>
    </location>
    <ligand>
        <name>Mg(2+)</name>
        <dbReference type="ChEBI" id="CHEBI:18420"/>
    </ligand>
</feature>
<proteinExistence type="inferred from homology"/>
<dbReference type="SUPFAM" id="SSF143631">
    <property type="entry name" value="ApbE-like"/>
    <property type="match status" value="1"/>
</dbReference>
<dbReference type="AlphaFoldDB" id="A0A367WWA5"/>
<evidence type="ECO:0000256" key="6">
    <source>
        <dbReference type="ARBA" id="ARBA00022827"/>
    </source>
</evidence>
<keyword evidence="12" id="KW-0732">Signal</keyword>
<keyword evidence="4 10" id="KW-0808">Transferase</keyword>
<gene>
    <name evidence="13" type="ORF">TH30_11025</name>
</gene>
<protein>
    <recommendedName>
        <fullName evidence="2 10">FAD:protein FMN transferase</fullName>
        <ecNumber evidence="1 10">2.7.1.180</ecNumber>
    </recommendedName>
    <alternativeName>
        <fullName evidence="8 10">Flavin transferase</fullName>
    </alternativeName>
</protein>
<comment type="caution">
    <text evidence="13">The sequence shown here is derived from an EMBL/GenBank/DDBJ whole genome shotgun (WGS) entry which is preliminary data.</text>
</comment>
<dbReference type="PANTHER" id="PTHR30040:SF2">
    <property type="entry name" value="FAD:PROTEIN FMN TRANSFERASE"/>
    <property type="match status" value="1"/>
</dbReference>
<feature type="binding site" evidence="11">
    <location>
        <position position="283"/>
    </location>
    <ligand>
        <name>Mg(2+)</name>
        <dbReference type="ChEBI" id="CHEBI:18420"/>
    </ligand>
</feature>
<dbReference type="Pfam" id="PF02424">
    <property type="entry name" value="ApbE"/>
    <property type="match status" value="1"/>
</dbReference>
<feature type="chain" id="PRO_5039888249" description="FAD:protein FMN transferase" evidence="12">
    <location>
        <begin position="27"/>
        <end position="306"/>
    </location>
</feature>
<comment type="cofactor">
    <cofactor evidence="11">
        <name>Mg(2+)</name>
        <dbReference type="ChEBI" id="CHEBI:18420"/>
    </cofactor>
    <cofactor evidence="11">
        <name>Mn(2+)</name>
        <dbReference type="ChEBI" id="CHEBI:29035"/>
    </cofactor>
    <text evidence="11">Magnesium. Can also use manganese.</text>
</comment>
<keyword evidence="5 10" id="KW-0479">Metal-binding</keyword>
<evidence type="ECO:0000256" key="8">
    <source>
        <dbReference type="ARBA" id="ARBA00031306"/>
    </source>
</evidence>
<dbReference type="PIRSF" id="PIRSF006268">
    <property type="entry name" value="ApbE"/>
    <property type="match status" value="1"/>
</dbReference>
<feature type="binding site" evidence="11">
    <location>
        <position position="170"/>
    </location>
    <ligand>
        <name>Mg(2+)</name>
        <dbReference type="ChEBI" id="CHEBI:18420"/>
    </ligand>
</feature>
<evidence type="ECO:0000256" key="2">
    <source>
        <dbReference type="ARBA" id="ARBA00016337"/>
    </source>
</evidence>
<dbReference type="GO" id="GO:0016740">
    <property type="term" value="F:transferase activity"/>
    <property type="evidence" value="ECO:0007669"/>
    <property type="project" value="UniProtKB-UniRule"/>
</dbReference>
<evidence type="ECO:0000313" key="13">
    <source>
        <dbReference type="EMBL" id="RCK45678.1"/>
    </source>
</evidence>
<evidence type="ECO:0000256" key="5">
    <source>
        <dbReference type="ARBA" id="ARBA00022723"/>
    </source>
</evidence>
<evidence type="ECO:0000256" key="9">
    <source>
        <dbReference type="ARBA" id="ARBA00048540"/>
    </source>
</evidence>
<feature type="signal peptide" evidence="12">
    <location>
        <begin position="1"/>
        <end position="26"/>
    </location>
</feature>
<evidence type="ECO:0000256" key="10">
    <source>
        <dbReference type="PIRNR" id="PIRNR006268"/>
    </source>
</evidence>
<organism evidence="13 14">
    <name type="scientific">Thalassospira profundimaris</name>
    <dbReference type="NCBI Taxonomy" id="502049"/>
    <lineage>
        <taxon>Bacteria</taxon>
        <taxon>Pseudomonadati</taxon>
        <taxon>Pseudomonadota</taxon>
        <taxon>Alphaproteobacteria</taxon>
        <taxon>Rhodospirillales</taxon>
        <taxon>Thalassospiraceae</taxon>
        <taxon>Thalassospira</taxon>
    </lineage>
</organism>
<keyword evidence="3 10" id="KW-0285">Flavoprotein</keyword>
<dbReference type="InterPro" id="IPR024932">
    <property type="entry name" value="ApbE"/>
</dbReference>
<evidence type="ECO:0000256" key="1">
    <source>
        <dbReference type="ARBA" id="ARBA00011955"/>
    </source>
</evidence>
<dbReference type="Proteomes" id="UP000252255">
    <property type="component" value="Unassembled WGS sequence"/>
</dbReference>
<dbReference type="EMBL" id="JPWI01000006">
    <property type="protein sequence ID" value="RCK45678.1"/>
    <property type="molecule type" value="Genomic_DNA"/>
</dbReference>
<sequence length="306" mass="32613">MSRRRFLTISAAAGAISSMPFAISHAQTPVQSWKGIAMGAAASITLSHPDADKILASATRELDRLENIFSLYRENSTLSRLNSAGSLDSPPFELLECLGICGTINRASNGLFDPTIQPLWQLYATSYAQGYGPETSAIKDTLALTGWEKLSISQNRIAFDRPGMALTLNGIAQGYVADRIASLLRSNGLTNVLVNTGEFHAIGGHPDGNPWPISIDTGSGIRKDREMLRDNALATSLPTGTFFDQAGLIGHILDPRSGLPAQARRQSITVTAPKAAIADGLSTAMCLMNDEECAQLLGQFPAAKLV</sequence>
<comment type="catalytic activity">
    <reaction evidence="9 10">
        <text>L-threonyl-[protein] + FAD = FMN-L-threonyl-[protein] + AMP + H(+)</text>
        <dbReference type="Rhea" id="RHEA:36847"/>
        <dbReference type="Rhea" id="RHEA-COMP:11060"/>
        <dbReference type="Rhea" id="RHEA-COMP:11061"/>
        <dbReference type="ChEBI" id="CHEBI:15378"/>
        <dbReference type="ChEBI" id="CHEBI:30013"/>
        <dbReference type="ChEBI" id="CHEBI:57692"/>
        <dbReference type="ChEBI" id="CHEBI:74257"/>
        <dbReference type="ChEBI" id="CHEBI:456215"/>
        <dbReference type="EC" id="2.7.1.180"/>
    </reaction>
</comment>
<evidence type="ECO:0000256" key="4">
    <source>
        <dbReference type="ARBA" id="ARBA00022679"/>
    </source>
</evidence>